<keyword evidence="4" id="KW-1185">Reference proteome</keyword>
<evidence type="ECO:0000313" key="3">
    <source>
        <dbReference type="EMBL" id="CAG8676849.1"/>
    </source>
</evidence>
<dbReference type="OrthoDB" id="2393631at2759"/>
<dbReference type="AlphaFoldDB" id="A0A9N9EFU1"/>
<dbReference type="Pfam" id="PF03184">
    <property type="entry name" value="DDE_1"/>
    <property type="match status" value="1"/>
</dbReference>
<dbReference type="EMBL" id="CAJVPY010007203">
    <property type="protein sequence ID" value="CAG8676849.1"/>
    <property type="molecule type" value="Genomic_DNA"/>
</dbReference>
<dbReference type="GO" id="GO:0003677">
    <property type="term" value="F:DNA binding"/>
    <property type="evidence" value="ECO:0007669"/>
    <property type="project" value="InterPro"/>
</dbReference>
<sequence>MIVIDARNNTTDELAYNKISTCKNKIKKNPRFAMNKDTEWPRKKRMTLTIKTKQEICQRKNETPFLTIDELSSEYNCDRSTISKILSEKDKWLTMQLAESQEEKKVNRLAKFMELENAIDIWVQKVLLHNGILTDGILQRKNLGVEYDASQNAWMTTAIFDHWIKSLNASCRLKCKKILLLIDGASSHSKDQYSHIKVHILPAHTTPYL</sequence>
<feature type="domain" description="HTH psq-type" evidence="2">
    <location>
        <begin position="42"/>
        <end position="95"/>
    </location>
</feature>
<reference evidence="3" key="1">
    <citation type="submission" date="2021-06" db="EMBL/GenBank/DDBJ databases">
        <authorList>
            <person name="Kallberg Y."/>
            <person name="Tangrot J."/>
            <person name="Rosling A."/>
        </authorList>
    </citation>
    <scope>NUCLEOTIDE SEQUENCE</scope>
    <source>
        <strain evidence="3">MA453B</strain>
    </source>
</reference>
<gene>
    <name evidence="3" type="ORF">DERYTH_LOCUS11562</name>
</gene>
<dbReference type="PANTHER" id="PTHR19303:SF73">
    <property type="entry name" value="PROTEIN PDC2"/>
    <property type="match status" value="1"/>
</dbReference>
<name>A0A9N9EFU1_9GLOM</name>
<protein>
    <submittedName>
        <fullName evidence="3">10526_t:CDS:1</fullName>
    </submittedName>
</protein>
<comment type="caution">
    <text evidence="3">The sequence shown here is derived from an EMBL/GenBank/DDBJ whole genome shotgun (WGS) entry which is preliminary data.</text>
</comment>
<evidence type="ECO:0000313" key="4">
    <source>
        <dbReference type="Proteomes" id="UP000789405"/>
    </source>
</evidence>
<accession>A0A9N9EFU1</accession>
<dbReference type="InterPro" id="IPR004875">
    <property type="entry name" value="DDE_SF_endonuclease_dom"/>
</dbReference>
<dbReference type="GO" id="GO:0005634">
    <property type="term" value="C:nucleus"/>
    <property type="evidence" value="ECO:0007669"/>
    <property type="project" value="TreeGrafter"/>
</dbReference>
<dbReference type="PANTHER" id="PTHR19303">
    <property type="entry name" value="TRANSPOSON"/>
    <property type="match status" value="1"/>
</dbReference>
<proteinExistence type="predicted"/>
<dbReference type="Pfam" id="PF04218">
    <property type="entry name" value="CENP-B_N"/>
    <property type="match status" value="1"/>
</dbReference>
<dbReference type="InterPro" id="IPR009057">
    <property type="entry name" value="Homeodomain-like_sf"/>
</dbReference>
<dbReference type="Gene3D" id="1.10.10.60">
    <property type="entry name" value="Homeodomain-like"/>
    <property type="match status" value="1"/>
</dbReference>
<evidence type="ECO:0000259" key="2">
    <source>
        <dbReference type="Pfam" id="PF04218"/>
    </source>
</evidence>
<dbReference type="InterPro" id="IPR050863">
    <property type="entry name" value="CenT-Element_Derived"/>
</dbReference>
<organism evidence="3 4">
    <name type="scientific">Dentiscutata erythropus</name>
    <dbReference type="NCBI Taxonomy" id="1348616"/>
    <lineage>
        <taxon>Eukaryota</taxon>
        <taxon>Fungi</taxon>
        <taxon>Fungi incertae sedis</taxon>
        <taxon>Mucoromycota</taxon>
        <taxon>Glomeromycotina</taxon>
        <taxon>Glomeromycetes</taxon>
        <taxon>Diversisporales</taxon>
        <taxon>Gigasporaceae</taxon>
        <taxon>Dentiscutata</taxon>
    </lineage>
</organism>
<dbReference type="Proteomes" id="UP000789405">
    <property type="component" value="Unassembled WGS sequence"/>
</dbReference>
<feature type="domain" description="DDE-1" evidence="1">
    <location>
        <begin position="138"/>
        <end position="206"/>
    </location>
</feature>
<evidence type="ECO:0000259" key="1">
    <source>
        <dbReference type="Pfam" id="PF03184"/>
    </source>
</evidence>
<dbReference type="InterPro" id="IPR007889">
    <property type="entry name" value="HTH_Psq"/>
</dbReference>
<dbReference type="SUPFAM" id="SSF46689">
    <property type="entry name" value="Homeodomain-like"/>
    <property type="match status" value="1"/>
</dbReference>